<keyword evidence="7 9" id="KW-1133">Transmembrane helix</keyword>
<evidence type="ECO:0000313" key="11">
    <source>
        <dbReference type="EMBL" id="RDW19801.1"/>
    </source>
</evidence>
<dbReference type="FunFam" id="1.10.3720.10:FF:000009">
    <property type="entry name" value="Amino acid ABC transporter permease"/>
    <property type="match status" value="1"/>
</dbReference>
<evidence type="ECO:0000256" key="9">
    <source>
        <dbReference type="RuleBase" id="RU363032"/>
    </source>
</evidence>
<dbReference type="InterPro" id="IPR043429">
    <property type="entry name" value="ArtM/GltK/GlnP/TcyL/YhdX-like"/>
</dbReference>
<dbReference type="InterPro" id="IPR010065">
    <property type="entry name" value="AA_ABC_transptr_permease_3TM"/>
</dbReference>
<feature type="transmembrane region" description="Helical" evidence="9">
    <location>
        <begin position="69"/>
        <end position="92"/>
    </location>
</feature>
<evidence type="ECO:0000256" key="3">
    <source>
        <dbReference type="ARBA" id="ARBA00022448"/>
    </source>
</evidence>
<feature type="domain" description="ABC transmembrane type-1" evidence="10">
    <location>
        <begin position="33"/>
        <end position="221"/>
    </location>
</feature>
<gene>
    <name evidence="11" type="ORF">CWR45_06955</name>
</gene>
<evidence type="ECO:0000256" key="4">
    <source>
        <dbReference type="ARBA" id="ARBA00022475"/>
    </source>
</evidence>
<evidence type="ECO:0000256" key="1">
    <source>
        <dbReference type="ARBA" id="ARBA00004651"/>
    </source>
</evidence>
<organism evidence="11 12">
    <name type="scientific">Oceanobacillus chungangensis</name>
    <dbReference type="NCBI Taxonomy" id="1229152"/>
    <lineage>
        <taxon>Bacteria</taxon>
        <taxon>Bacillati</taxon>
        <taxon>Bacillota</taxon>
        <taxon>Bacilli</taxon>
        <taxon>Bacillales</taxon>
        <taxon>Bacillaceae</taxon>
        <taxon>Oceanobacillus</taxon>
    </lineage>
</organism>
<dbReference type="Gene3D" id="1.10.3720.10">
    <property type="entry name" value="MetI-like"/>
    <property type="match status" value="1"/>
</dbReference>
<dbReference type="SUPFAM" id="SSF161098">
    <property type="entry name" value="MetI-like"/>
    <property type="match status" value="1"/>
</dbReference>
<comment type="caution">
    <text evidence="11">The sequence shown here is derived from an EMBL/GenBank/DDBJ whole genome shotgun (WGS) entry which is preliminary data.</text>
</comment>
<keyword evidence="4" id="KW-1003">Cell membrane</keyword>
<dbReference type="EMBL" id="PIOD01000006">
    <property type="protein sequence ID" value="RDW19801.1"/>
    <property type="molecule type" value="Genomic_DNA"/>
</dbReference>
<keyword evidence="12" id="KW-1185">Reference proteome</keyword>
<dbReference type="PROSITE" id="PS50928">
    <property type="entry name" value="ABC_TM1"/>
    <property type="match status" value="1"/>
</dbReference>
<evidence type="ECO:0000256" key="7">
    <source>
        <dbReference type="ARBA" id="ARBA00022989"/>
    </source>
</evidence>
<reference evidence="12" key="1">
    <citation type="submission" date="2017-11" db="EMBL/GenBank/DDBJ databases">
        <authorList>
            <person name="Zhu W."/>
        </authorList>
    </citation>
    <scope>NUCLEOTIDE SEQUENCE [LARGE SCALE GENOMIC DNA]</scope>
    <source>
        <strain evidence="12">CAU 1051</strain>
    </source>
</reference>
<dbReference type="PANTHER" id="PTHR30614">
    <property type="entry name" value="MEMBRANE COMPONENT OF AMINO ACID ABC TRANSPORTER"/>
    <property type="match status" value="1"/>
</dbReference>
<comment type="similarity">
    <text evidence="2 9">Belongs to the binding-protein-dependent transport system permease family.</text>
</comment>
<feature type="transmembrane region" description="Helical" evidence="9">
    <location>
        <begin position="199"/>
        <end position="224"/>
    </location>
</feature>
<evidence type="ECO:0000256" key="6">
    <source>
        <dbReference type="ARBA" id="ARBA00022970"/>
    </source>
</evidence>
<dbReference type="OrthoDB" id="9805999at2"/>
<dbReference type="Pfam" id="PF00528">
    <property type="entry name" value="BPD_transp_1"/>
    <property type="match status" value="1"/>
</dbReference>
<sequence>MYLQSNMIYTITANTEGWELFVNSLLPMIMGAIQYTIPLTLISFVLGLLLALLTAMMRISKSKLLHAPAVVYVSAIRGTPLLVQLFIIFYGLPTIGLTIDPFPSAIIAFTLNVGAYASEIIRASILSVPKGQWEAAITIGMSRTTALRRIILPQATRVSVPPLSNSFISLVKDTSLASLILVAELFRKAQEIAARTYDFLLLYVEAALIYWVICFILSLVQTVIEKRLDRYVDK</sequence>
<accession>A0A3D8PWW5</accession>
<dbReference type="PANTHER" id="PTHR30614:SF0">
    <property type="entry name" value="L-CYSTINE TRANSPORT SYSTEM PERMEASE PROTEIN TCYL"/>
    <property type="match status" value="1"/>
</dbReference>
<comment type="subcellular location">
    <subcellularLocation>
        <location evidence="1 9">Cell membrane</location>
        <topology evidence="1 9">Multi-pass membrane protein</topology>
    </subcellularLocation>
</comment>
<feature type="transmembrane region" description="Helical" evidence="9">
    <location>
        <begin position="35"/>
        <end position="57"/>
    </location>
</feature>
<dbReference type="GO" id="GO:0043190">
    <property type="term" value="C:ATP-binding cassette (ABC) transporter complex"/>
    <property type="evidence" value="ECO:0007669"/>
    <property type="project" value="InterPro"/>
</dbReference>
<evidence type="ECO:0000256" key="5">
    <source>
        <dbReference type="ARBA" id="ARBA00022692"/>
    </source>
</evidence>
<evidence type="ECO:0000256" key="8">
    <source>
        <dbReference type="ARBA" id="ARBA00023136"/>
    </source>
</evidence>
<keyword evidence="8 9" id="KW-0472">Membrane</keyword>
<dbReference type="InterPro" id="IPR035906">
    <property type="entry name" value="MetI-like_sf"/>
</dbReference>
<keyword evidence="3 9" id="KW-0813">Transport</keyword>
<name>A0A3D8PWW5_9BACI</name>
<protein>
    <submittedName>
        <fullName evidence="11">Cysteine ABC transporter permease</fullName>
    </submittedName>
</protein>
<proteinExistence type="inferred from homology"/>
<keyword evidence="5 9" id="KW-0812">Transmembrane</keyword>
<dbReference type="RefSeq" id="WP_115749149.1">
    <property type="nucleotide sequence ID" value="NZ_PIOD01000006.1"/>
</dbReference>
<dbReference type="AlphaFoldDB" id="A0A3D8PWW5"/>
<dbReference type="Proteomes" id="UP000256520">
    <property type="component" value="Unassembled WGS sequence"/>
</dbReference>
<dbReference type="InterPro" id="IPR000515">
    <property type="entry name" value="MetI-like"/>
</dbReference>
<dbReference type="CDD" id="cd06261">
    <property type="entry name" value="TM_PBP2"/>
    <property type="match status" value="1"/>
</dbReference>
<keyword evidence="6" id="KW-0029">Amino-acid transport</keyword>
<dbReference type="GO" id="GO:0015184">
    <property type="term" value="F:L-cystine transmembrane transporter activity"/>
    <property type="evidence" value="ECO:0007669"/>
    <property type="project" value="TreeGrafter"/>
</dbReference>
<evidence type="ECO:0000313" key="12">
    <source>
        <dbReference type="Proteomes" id="UP000256520"/>
    </source>
</evidence>
<evidence type="ECO:0000259" key="10">
    <source>
        <dbReference type="PROSITE" id="PS50928"/>
    </source>
</evidence>
<dbReference type="NCBIfam" id="TIGR01726">
    <property type="entry name" value="HEQRo_perm_3TM"/>
    <property type="match status" value="1"/>
</dbReference>
<evidence type="ECO:0000256" key="2">
    <source>
        <dbReference type="ARBA" id="ARBA00009306"/>
    </source>
</evidence>